<dbReference type="InterPro" id="IPR001208">
    <property type="entry name" value="MCM_dom"/>
</dbReference>
<feature type="non-terminal residue" evidence="9">
    <location>
        <position position="1"/>
    </location>
</feature>
<dbReference type="InterPro" id="IPR008047">
    <property type="entry name" value="MCM_4"/>
</dbReference>
<dbReference type="GO" id="GO:0017116">
    <property type="term" value="F:single-stranded DNA helicase activity"/>
    <property type="evidence" value="ECO:0007669"/>
    <property type="project" value="TreeGrafter"/>
</dbReference>
<evidence type="ECO:0000256" key="2">
    <source>
        <dbReference type="ARBA" id="ARBA00022705"/>
    </source>
</evidence>
<dbReference type="InterPro" id="IPR031327">
    <property type="entry name" value="MCM"/>
</dbReference>
<dbReference type="SMART" id="SM00382">
    <property type="entry name" value="AAA"/>
    <property type="match status" value="1"/>
</dbReference>
<dbReference type="SUPFAM" id="SSF52540">
    <property type="entry name" value="P-loop containing nucleoside triphosphate hydrolases"/>
    <property type="match status" value="1"/>
</dbReference>
<dbReference type="SUPFAM" id="SSF50249">
    <property type="entry name" value="Nucleic acid-binding proteins"/>
    <property type="match status" value="1"/>
</dbReference>
<dbReference type="InterPro" id="IPR003593">
    <property type="entry name" value="AAA+_ATPase"/>
</dbReference>
<keyword evidence="3 5" id="KW-0547">Nucleotide-binding</keyword>
<evidence type="ECO:0000256" key="1">
    <source>
        <dbReference type="ARBA" id="ARBA00008010"/>
    </source>
</evidence>
<dbReference type="SMART" id="SM00350">
    <property type="entry name" value="MCM"/>
    <property type="match status" value="1"/>
</dbReference>
<dbReference type="GO" id="GO:0006279">
    <property type="term" value="P:premeiotic DNA replication"/>
    <property type="evidence" value="ECO:0007669"/>
    <property type="project" value="UniProtKB-ARBA"/>
</dbReference>
<evidence type="ECO:0000313" key="9">
    <source>
        <dbReference type="EMBL" id="KAJ2842297.1"/>
    </source>
</evidence>
<dbReference type="GO" id="GO:0042555">
    <property type="term" value="C:MCM complex"/>
    <property type="evidence" value="ECO:0007669"/>
    <property type="project" value="UniProtKB-UniRule"/>
</dbReference>
<dbReference type="GO" id="GO:0005524">
    <property type="term" value="F:ATP binding"/>
    <property type="evidence" value="ECO:0007669"/>
    <property type="project" value="UniProtKB-UniRule"/>
</dbReference>
<dbReference type="PRINTS" id="PR01660">
    <property type="entry name" value="MCMPROTEIN4"/>
</dbReference>
<dbReference type="InterPro" id="IPR033762">
    <property type="entry name" value="MCM_OB"/>
</dbReference>
<dbReference type="Gene3D" id="2.40.50.140">
    <property type="entry name" value="Nucleic acid-binding proteins"/>
    <property type="match status" value="1"/>
</dbReference>
<comment type="similarity">
    <text evidence="1 5">Belongs to the MCM family.</text>
</comment>
<feature type="region of interest" description="Disordered" evidence="7">
    <location>
        <begin position="121"/>
        <end position="145"/>
    </location>
</feature>
<feature type="compositionally biased region" description="Basic and acidic residues" evidence="7">
    <location>
        <begin position="132"/>
        <end position="145"/>
    </location>
</feature>
<sequence>LDKGVISAPTQCGNSGCLKKDAVQLVPNRSAYEDKQLARLQETPEVIPDGQTPHTVTLVAHSELVDVARPGDRLEITGIYRGEPVRINPRQRTVQAVYRTFIDVVHVRRLGRGRVQRSTAQGLDEASAVVDQQREADDTNDARDGEFNENEVAEFQRWARDPRLMDILAQSLAPSIHGLDDVKRGLLLQLFGGVRKQYERAGAPRSRGDINVLLVGDPGVSKSQLLSAVHALAPRGIYTSGKGSSAVGLTAYITRDPDTRQLVLESGALVLSDDGVCCIDEFDKMSDSTRSVLHEVMEQQTISIAKAGIITSLNARCSILAAANPVDSKWNRQLSIVENINLPPTLVSRFDLVFIVLDSIDEESDRRLARHI</sequence>
<keyword evidence="5" id="KW-0238">DNA-binding</keyword>
<dbReference type="GO" id="GO:0005656">
    <property type="term" value="C:nuclear pre-replicative complex"/>
    <property type="evidence" value="ECO:0007669"/>
    <property type="project" value="UniProtKB-ARBA"/>
</dbReference>
<feature type="domain" description="MCM C-terminal AAA(+) ATPase" evidence="8">
    <location>
        <begin position="164"/>
        <end position="372"/>
    </location>
</feature>
<evidence type="ECO:0000256" key="4">
    <source>
        <dbReference type="ARBA" id="ARBA00022840"/>
    </source>
</evidence>
<keyword evidence="4 5" id="KW-0067">ATP-binding</keyword>
<evidence type="ECO:0000256" key="3">
    <source>
        <dbReference type="ARBA" id="ARBA00022741"/>
    </source>
</evidence>
<evidence type="ECO:0000256" key="5">
    <source>
        <dbReference type="RuleBase" id="RU004070"/>
    </source>
</evidence>
<dbReference type="PANTHER" id="PTHR11630:SF66">
    <property type="entry name" value="DNA REPLICATION LICENSING FACTOR MCM4"/>
    <property type="match status" value="1"/>
</dbReference>
<dbReference type="EMBL" id="JANBUW010001835">
    <property type="protein sequence ID" value="KAJ2842297.1"/>
    <property type="molecule type" value="Genomic_DNA"/>
</dbReference>
<dbReference type="AlphaFoldDB" id="A0A9W8LUW1"/>
<comment type="catalytic activity">
    <reaction evidence="6">
        <text>ATP + H2O = ADP + phosphate + H(+)</text>
        <dbReference type="Rhea" id="RHEA:13065"/>
        <dbReference type="ChEBI" id="CHEBI:15377"/>
        <dbReference type="ChEBI" id="CHEBI:15378"/>
        <dbReference type="ChEBI" id="CHEBI:30616"/>
        <dbReference type="ChEBI" id="CHEBI:43474"/>
        <dbReference type="ChEBI" id="CHEBI:456216"/>
        <dbReference type="EC" id="3.6.4.12"/>
    </reaction>
</comment>
<accession>A0A9W8LUW1</accession>
<keyword evidence="6 9" id="KW-0347">Helicase</keyword>
<dbReference type="Pfam" id="PF17207">
    <property type="entry name" value="MCM_OB"/>
    <property type="match status" value="1"/>
</dbReference>
<dbReference type="GO" id="GO:0003697">
    <property type="term" value="F:single-stranded DNA binding"/>
    <property type="evidence" value="ECO:0007669"/>
    <property type="project" value="TreeGrafter"/>
</dbReference>
<dbReference type="GO" id="GO:0006271">
    <property type="term" value="P:DNA strand elongation involved in DNA replication"/>
    <property type="evidence" value="ECO:0007669"/>
    <property type="project" value="TreeGrafter"/>
</dbReference>
<evidence type="ECO:0000256" key="7">
    <source>
        <dbReference type="SAM" id="MobiDB-lite"/>
    </source>
</evidence>
<feature type="non-terminal residue" evidence="9">
    <location>
        <position position="372"/>
    </location>
</feature>
<dbReference type="Gene3D" id="3.40.50.300">
    <property type="entry name" value="P-loop containing nucleotide triphosphate hydrolases"/>
    <property type="match status" value="1"/>
</dbReference>
<gene>
    <name evidence="9" type="primary">CDC54_1</name>
    <name evidence="9" type="ORF">IWW36_005961</name>
</gene>
<dbReference type="PANTHER" id="PTHR11630">
    <property type="entry name" value="DNA REPLICATION LICENSING FACTOR MCM FAMILY MEMBER"/>
    <property type="match status" value="1"/>
</dbReference>
<proteinExistence type="inferred from homology"/>
<dbReference type="GO" id="GO:0031261">
    <property type="term" value="C:DNA replication preinitiation complex"/>
    <property type="evidence" value="ECO:0007669"/>
    <property type="project" value="UniProtKB-ARBA"/>
</dbReference>
<dbReference type="OrthoDB" id="10251574at2759"/>
<dbReference type="GO" id="GO:0043596">
    <property type="term" value="C:nuclear replication fork"/>
    <property type="evidence" value="ECO:0007669"/>
    <property type="project" value="UniProtKB-ARBA"/>
</dbReference>
<reference evidence="9" key="1">
    <citation type="submission" date="2022-07" db="EMBL/GenBank/DDBJ databases">
        <title>Phylogenomic reconstructions and comparative analyses of Kickxellomycotina fungi.</title>
        <authorList>
            <person name="Reynolds N.K."/>
            <person name="Stajich J.E."/>
            <person name="Barry K."/>
            <person name="Grigoriev I.V."/>
            <person name="Crous P."/>
            <person name="Smith M.E."/>
        </authorList>
    </citation>
    <scope>NUCLEOTIDE SEQUENCE</scope>
    <source>
        <strain evidence="9">NRRL 1566</strain>
    </source>
</reference>
<comment type="caution">
    <text evidence="9">The sequence shown here is derived from an EMBL/GenBank/DDBJ whole genome shotgun (WGS) entry which is preliminary data.</text>
</comment>
<dbReference type="InterPro" id="IPR027417">
    <property type="entry name" value="P-loop_NTPase"/>
</dbReference>
<dbReference type="PRINTS" id="PR01657">
    <property type="entry name" value="MCMFAMILY"/>
</dbReference>
<keyword evidence="10" id="KW-1185">Reference proteome</keyword>
<name>A0A9W8LUW1_9FUNG</name>
<keyword evidence="6 9" id="KW-0378">Hydrolase</keyword>
<dbReference type="GO" id="GO:0016787">
    <property type="term" value="F:hydrolase activity"/>
    <property type="evidence" value="ECO:0007669"/>
    <property type="project" value="UniProtKB-KW"/>
</dbReference>
<keyword evidence="6" id="KW-0539">Nucleus</keyword>
<dbReference type="PROSITE" id="PS50051">
    <property type="entry name" value="MCM_2"/>
    <property type="match status" value="1"/>
</dbReference>
<dbReference type="InterPro" id="IPR012340">
    <property type="entry name" value="NA-bd_OB-fold"/>
</dbReference>
<dbReference type="GO" id="GO:1902975">
    <property type="term" value="P:mitotic DNA replication initiation"/>
    <property type="evidence" value="ECO:0007669"/>
    <property type="project" value="TreeGrafter"/>
</dbReference>
<dbReference type="EC" id="3.6.4.12" evidence="6"/>
<evidence type="ECO:0000313" key="10">
    <source>
        <dbReference type="Proteomes" id="UP001139887"/>
    </source>
</evidence>
<evidence type="ECO:0000256" key="6">
    <source>
        <dbReference type="RuleBase" id="RU368062"/>
    </source>
</evidence>
<keyword evidence="2 6" id="KW-0235">DNA replication</keyword>
<dbReference type="Gene3D" id="2.20.28.10">
    <property type="match status" value="1"/>
</dbReference>
<dbReference type="InterPro" id="IPR018525">
    <property type="entry name" value="MCM_CS"/>
</dbReference>
<comment type="subunit">
    <text evidence="6">Component of the MCM2-7 complex.</text>
</comment>
<organism evidence="9 10">
    <name type="scientific">Coemansia brasiliensis</name>
    <dbReference type="NCBI Taxonomy" id="2650707"/>
    <lineage>
        <taxon>Eukaryota</taxon>
        <taxon>Fungi</taxon>
        <taxon>Fungi incertae sedis</taxon>
        <taxon>Zoopagomycota</taxon>
        <taxon>Kickxellomycotina</taxon>
        <taxon>Kickxellomycetes</taxon>
        <taxon>Kickxellales</taxon>
        <taxon>Kickxellaceae</taxon>
        <taxon>Coemansia</taxon>
    </lineage>
</organism>
<evidence type="ECO:0000259" key="8">
    <source>
        <dbReference type="PROSITE" id="PS50051"/>
    </source>
</evidence>
<dbReference type="GO" id="GO:0000727">
    <property type="term" value="P:double-strand break repair via break-induced replication"/>
    <property type="evidence" value="ECO:0007669"/>
    <property type="project" value="TreeGrafter"/>
</dbReference>
<dbReference type="Pfam" id="PF00493">
    <property type="entry name" value="MCM"/>
    <property type="match status" value="1"/>
</dbReference>
<dbReference type="Proteomes" id="UP001139887">
    <property type="component" value="Unassembled WGS sequence"/>
</dbReference>
<dbReference type="PROSITE" id="PS00847">
    <property type="entry name" value="MCM_1"/>
    <property type="match status" value="1"/>
</dbReference>
<protein>
    <recommendedName>
        <fullName evidence="6">DNA replication licensing factor MCM4</fullName>
        <ecNumber evidence="6">3.6.4.12</ecNumber>
    </recommendedName>
</protein>
<comment type="function">
    <text evidence="6">Acts as component of the MCM2-7 complex (MCM complex) which is the replicative helicase essential for 'once per cell cycle' DNA replication initiation and elongation in eukaryotic cells. The active ATPase sites in the MCM2-7 ring are formed through the interaction surfaces of two neighboring subunits such that a critical structure of a conserved arginine finger motif is provided in trans relative to the ATP-binding site of the Walker A box of the adjacent subunit. The six ATPase active sites, however, are likely to contribute differentially to the complex helicase activity.</text>
</comment>